<sequence>MQKGGQEQSSKTCAVSRQILRIQARLEESKLLQDFDEQPHDHQNCDHLKAVQSQHSGPFSSHGMSLGTNYPNSLRCKAETTGGGCFTSSQLSRWQIGLWMGPELEASYRALLLALTTPNRTTPIFRFSRHPAWCPYKWFVTPLGDSRSRSFWQLKVTSCPKVVDTVCSEGAGEERTGACQGRRSTRGVRFRV</sequence>
<organism evidence="1 2">
    <name type="scientific">Aldrovandia affinis</name>
    <dbReference type="NCBI Taxonomy" id="143900"/>
    <lineage>
        <taxon>Eukaryota</taxon>
        <taxon>Metazoa</taxon>
        <taxon>Chordata</taxon>
        <taxon>Craniata</taxon>
        <taxon>Vertebrata</taxon>
        <taxon>Euteleostomi</taxon>
        <taxon>Actinopterygii</taxon>
        <taxon>Neopterygii</taxon>
        <taxon>Teleostei</taxon>
        <taxon>Notacanthiformes</taxon>
        <taxon>Halosauridae</taxon>
        <taxon>Aldrovandia</taxon>
    </lineage>
</organism>
<keyword evidence="2" id="KW-1185">Reference proteome</keyword>
<dbReference type="Proteomes" id="UP001221898">
    <property type="component" value="Unassembled WGS sequence"/>
</dbReference>
<dbReference type="AlphaFoldDB" id="A0AAD7TC76"/>
<evidence type="ECO:0000313" key="1">
    <source>
        <dbReference type="EMBL" id="KAJ8418118.1"/>
    </source>
</evidence>
<dbReference type="EMBL" id="JAINUG010000002">
    <property type="protein sequence ID" value="KAJ8418118.1"/>
    <property type="molecule type" value="Genomic_DNA"/>
</dbReference>
<evidence type="ECO:0000313" key="2">
    <source>
        <dbReference type="Proteomes" id="UP001221898"/>
    </source>
</evidence>
<gene>
    <name evidence="1" type="ORF">AAFF_G00138270</name>
</gene>
<reference evidence="1" key="1">
    <citation type="journal article" date="2023" name="Science">
        <title>Genome structures resolve the early diversification of teleost fishes.</title>
        <authorList>
            <person name="Parey E."/>
            <person name="Louis A."/>
            <person name="Montfort J."/>
            <person name="Bouchez O."/>
            <person name="Roques C."/>
            <person name="Iampietro C."/>
            <person name="Lluch J."/>
            <person name="Castinel A."/>
            <person name="Donnadieu C."/>
            <person name="Desvignes T."/>
            <person name="Floi Bucao C."/>
            <person name="Jouanno E."/>
            <person name="Wen M."/>
            <person name="Mejri S."/>
            <person name="Dirks R."/>
            <person name="Jansen H."/>
            <person name="Henkel C."/>
            <person name="Chen W.J."/>
            <person name="Zahm M."/>
            <person name="Cabau C."/>
            <person name="Klopp C."/>
            <person name="Thompson A.W."/>
            <person name="Robinson-Rechavi M."/>
            <person name="Braasch I."/>
            <person name="Lecointre G."/>
            <person name="Bobe J."/>
            <person name="Postlethwait J.H."/>
            <person name="Berthelot C."/>
            <person name="Roest Crollius H."/>
            <person name="Guiguen Y."/>
        </authorList>
    </citation>
    <scope>NUCLEOTIDE SEQUENCE</scope>
    <source>
        <strain evidence="1">NC1722</strain>
    </source>
</reference>
<name>A0AAD7TC76_9TELE</name>
<protein>
    <submittedName>
        <fullName evidence="1">Uncharacterized protein</fullName>
    </submittedName>
</protein>
<comment type="caution">
    <text evidence="1">The sequence shown here is derived from an EMBL/GenBank/DDBJ whole genome shotgun (WGS) entry which is preliminary data.</text>
</comment>
<accession>A0AAD7TC76</accession>
<proteinExistence type="predicted"/>